<feature type="compositionally biased region" description="Pro residues" evidence="1">
    <location>
        <begin position="135"/>
        <end position="151"/>
    </location>
</feature>
<proteinExistence type="predicted"/>
<reference evidence="2" key="1">
    <citation type="submission" date="2022-03" db="EMBL/GenBank/DDBJ databases">
        <authorList>
            <person name="Martin H S."/>
        </authorList>
    </citation>
    <scope>NUCLEOTIDE SEQUENCE</scope>
</reference>
<sequence>MIRPIWRGSSVNVSLYRCGTRGLQRRLSDPSANIARFVRGGWRARDPADHSRSENDGLDSLVDGLAEVEAGDLRDARRGSQASSARWGCCAGGAGGAGGGCRMREVYAREERDTETPACLREVAPRCRPARRAAPAPPPLRPLPGRPPARPAPLGARRARHRGARRGGGGCGGEGGGRGGGGAAEAGASWSGGARAYVTLPRRQRGVAAALFRRTRLPPRRTTADGTDIYYWCELPPRAAHELDDGAYNPLWAMRGFTQTFHLWKEGKRQQSAPLNAYLTYVTLPWWSIAKDILDHREEPVLTF</sequence>
<dbReference type="InterPro" id="IPR019141">
    <property type="entry name" value="DUF2045"/>
</dbReference>
<protein>
    <submittedName>
        <fullName evidence="2">Uncharacterized protein</fullName>
    </submittedName>
</protein>
<dbReference type="PANTHER" id="PTHR21477:SF13">
    <property type="entry name" value="KIAA0930"/>
    <property type="match status" value="1"/>
</dbReference>
<dbReference type="EMBL" id="OW152815">
    <property type="protein sequence ID" value="CAH2062715.1"/>
    <property type="molecule type" value="Genomic_DNA"/>
</dbReference>
<organism evidence="2 3">
    <name type="scientific">Iphiclides podalirius</name>
    <name type="common">scarce swallowtail</name>
    <dbReference type="NCBI Taxonomy" id="110791"/>
    <lineage>
        <taxon>Eukaryota</taxon>
        <taxon>Metazoa</taxon>
        <taxon>Ecdysozoa</taxon>
        <taxon>Arthropoda</taxon>
        <taxon>Hexapoda</taxon>
        <taxon>Insecta</taxon>
        <taxon>Pterygota</taxon>
        <taxon>Neoptera</taxon>
        <taxon>Endopterygota</taxon>
        <taxon>Lepidoptera</taxon>
        <taxon>Glossata</taxon>
        <taxon>Ditrysia</taxon>
        <taxon>Papilionoidea</taxon>
        <taxon>Papilionidae</taxon>
        <taxon>Papilioninae</taxon>
        <taxon>Iphiclides</taxon>
    </lineage>
</organism>
<evidence type="ECO:0000313" key="2">
    <source>
        <dbReference type="EMBL" id="CAH2062715.1"/>
    </source>
</evidence>
<keyword evidence="3" id="KW-1185">Reference proteome</keyword>
<dbReference type="Proteomes" id="UP000837857">
    <property type="component" value="Chromosome 3"/>
</dbReference>
<accession>A0ABN8IR30</accession>
<dbReference type="PANTHER" id="PTHR21477">
    <property type="entry name" value="ZGC:172139"/>
    <property type="match status" value="1"/>
</dbReference>
<gene>
    <name evidence="2" type="ORF">IPOD504_LOCUS12130</name>
</gene>
<name>A0ABN8IR30_9NEOP</name>
<feature type="non-terminal residue" evidence="2">
    <location>
        <position position="304"/>
    </location>
</feature>
<feature type="region of interest" description="Disordered" evidence="1">
    <location>
        <begin position="128"/>
        <end position="186"/>
    </location>
</feature>
<evidence type="ECO:0000256" key="1">
    <source>
        <dbReference type="SAM" id="MobiDB-lite"/>
    </source>
</evidence>
<feature type="compositionally biased region" description="Gly residues" evidence="1">
    <location>
        <begin position="166"/>
        <end position="184"/>
    </location>
</feature>
<evidence type="ECO:0000313" key="3">
    <source>
        <dbReference type="Proteomes" id="UP000837857"/>
    </source>
</evidence>